<keyword evidence="2" id="KW-1185">Reference proteome</keyword>
<accession>A0A9W4UJQ4</accession>
<sequence length="99" mass="11884">MYFMQQNEHHETTTINHDTMTICIFYLFWSTRSDHETVKRKVKPHSYLDYETCKERYDSQTPSPPPVLPILRLQILVARPLFVMDEGQQSPTQRRRRDG</sequence>
<proteinExistence type="predicted"/>
<name>A0A9W4UJQ4_9PLEO</name>
<evidence type="ECO:0000313" key="2">
    <source>
        <dbReference type="Proteomes" id="UP001152607"/>
    </source>
</evidence>
<protein>
    <submittedName>
        <fullName evidence="1">Uncharacterized protein</fullName>
    </submittedName>
</protein>
<gene>
    <name evidence="1" type="ORF">PDIGIT_LOCUS9238</name>
</gene>
<comment type="caution">
    <text evidence="1">The sequence shown here is derived from an EMBL/GenBank/DDBJ whole genome shotgun (WGS) entry which is preliminary data.</text>
</comment>
<dbReference type="AlphaFoldDB" id="A0A9W4UJQ4"/>
<organism evidence="1 2">
    <name type="scientific">Periconia digitata</name>
    <dbReference type="NCBI Taxonomy" id="1303443"/>
    <lineage>
        <taxon>Eukaryota</taxon>
        <taxon>Fungi</taxon>
        <taxon>Dikarya</taxon>
        <taxon>Ascomycota</taxon>
        <taxon>Pezizomycotina</taxon>
        <taxon>Dothideomycetes</taxon>
        <taxon>Pleosporomycetidae</taxon>
        <taxon>Pleosporales</taxon>
        <taxon>Massarineae</taxon>
        <taxon>Periconiaceae</taxon>
        <taxon>Periconia</taxon>
    </lineage>
</organism>
<evidence type="ECO:0000313" key="1">
    <source>
        <dbReference type="EMBL" id="CAI6336146.1"/>
    </source>
</evidence>
<dbReference type="Proteomes" id="UP001152607">
    <property type="component" value="Unassembled WGS sequence"/>
</dbReference>
<reference evidence="1" key="1">
    <citation type="submission" date="2023-01" db="EMBL/GenBank/DDBJ databases">
        <authorList>
            <person name="Van Ghelder C."/>
            <person name="Rancurel C."/>
        </authorList>
    </citation>
    <scope>NUCLEOTIDE SEQUENCE</scope>
    <source>
        <strain evidence="1">CNCM I-4278</strain>
    </source>
</reference>
<dbReference type="EMBL" id="CAOQHR010000006">
    <property type="protein sequence ID" value="CAI6336146.1"/>
    <property type="molecule type" value="Genomic_DNA"/>
</dbReference>